<keyword evidence="1" id="KW-0175">Coiled coil</keyword>
<evidence type="ECO:0000256" key="2">
    <source>
        <dbReference type="SAM" id="MobiDB-lite"/>
    </source>
</evidence>
<reference evidence="5" key="2">
    <citation type="submission" date="2015-07" db="EMBL/GenBank/DDBJ databases">
        <title>Contrasting host-pathogen interactions and genome evolution in two generalist and specialist microsporidian pathogens of mosquitoes.</title>
        <authorList>
            <consortium name="The Broad Institute Genomics Platform"/>
            <consortium name="The Broad Institute Genome Sequencing Center for Infectious Disease"/>
            <person name="Cuomo C.A."/>
            <person name="Sanscrainte N.D."/>
            <person name="Goldberg J.M."/>
            <person name="Heiman D."/>
            <person name="Young S."/>
            <person name="Zeng Q."/>
            <person name="Becnel J.J."/>
            <person name="Birren B.W."/>
        </authorList>
    </citation>
    <scope>NUCLEOTIDE SEQUENCE [LARGE SCALE GENOMIC DNA]</scope>
    <source>
        <strain evidence="5">USNM 41457</strain>
    </source>
</reference>
<keyword evidence="3" id="KW-0472">Membrane</keyword>
<dbReference type="InParanoid" id="J9D373"/>
<accession>J9D373</accession>
<dbReference type="VEuPathDB" id="MicrosporidiaDB:EDEG_03269"/>
<dbReference type="Proteomes" id="UP000003163">
    <property type="component" value="Unassembled WGS sequence"/>
</dbReference>
<dbReference type="HOGENOM" id="CLU_663971_0_0_1"/>
<feature type="transmembrane region" description="Helical" evidence="3">
    <location>
        <begin position="33"/>
        <end position="52"/>
    </location>
</feature>
<dbReference type="EMBL" id="AFBI03000079">
    <property type="protein sequence ID" value="EJW02286.1"/>
    <property type="molecule type" value="Genomic_DNA"/>
</dbReference>
<reference evidence="4 5" key="1">
    <citation type="submission" date="2011-08" db="EMBL/GenBank/DDBJ databases">
        <authorList>
            <person name="Liu Z.J."/>
            <person name="Shi F.L."/>
            <person name="Lu J.Q."/>
            <person name="Li M."/>
            <person name="Wang Z.L."/>
        </authorList>
    </citation>
    <scope>NUCLEOTIDE SEQUENCE [LARGE SCALE GENOMIC DNA]</scope>
    <source>
        <strain evidence="4 5">USNM 41457</strain>
    </source>
</reference>
<keyword evidence="3" id="KW-0812">Transmembrane</keyword>
<dbReference type="AlphaFoldDB" id="J9D373"/>
<gene>
    <name evidence="4" type="ORF">EDEG_03269</name>
</gene>
<evidence type="ECO:0000313" key="4">
    <source>
        <dbReference type="EMBL" id="EJW02286.1"/>
    </source>
</evidence>
<organism evidence="4 5">
    <name type="scientific">Edhazardia aedis (strain USNM 41457)</name>
    <name type="common">Microsporidian parasite</name>
    <dbReference type="NCBI Taxonomy" id="1003232"/>
    <lineage>
        <taxon>Eukaryota</taxon>
        <taxon>Fungi</taxon>
        <taxon>Fungi incertae sedis</taxon>
        <taxon>Microsporidia</taxon>
        <taxon>Edhazardia</taxon>
    </lineage>
</organism>
<feature type="region of interest" description="Disordered" evidence="2">
    <location>
        <begin position="1"/>
        <end position="28"/>
    </location>
</feature>
<feature type="coiled-coil region" evidence="1">
    <location>
        <begin position="309"/>
        <end position="336"/>
    </location>
</feature>
<feature type="compositionally biased region" description="Basic and acidic residues" evidence="2">
    <location>
        <begin position="1"/>
        <end position="10"/>
    </location>
</feature>
<comment type="caution">
    <text evidence="4">The sequence shown here is derived from an EMBL/GenBank/DDBJ whole genome shotgun (WGS) entry which is preliminary data.</text>
</comment>
<evidence type="ECO:0000313" key="5">
    <source>
        <dbReference type="Proteomes" id="UP000003163"/>
    </source>
</evidence>
<evidence type="ECO:0000256" key="1">
    <source>
        <dbReference type="SAM" id="Coils"/>
    </source>
</evidence>
<name>J9D373_EDHAE</name>
<keyword evidence="5" id="KW-1185">Reference proteome</keyword>
<keyword evidence="3" id="KW-1133">Transmembrane helix</keyword>
<protein>
    <submittedName>
        <fullName evidence="4">Uncharacterized protein</fullName>
    </submittedName>
</protein>
<sequence length="414" mass="48581">MSEENIKQEHNAQNTQKPTSPKEKQSPPKKRKFTFWYFAIACFAVGAVLGTLKKYACFNFTKHPAMFRTNFLSWRIMFADKDNYGDTYKPLPENQINRKDKAISDYIDLYQDGRGLFMHKFWQCFPRGQNKHFSLLNEWSERFYFFEKDMVDLVSTKGLEKFKKDNPDAEEQDYKFNVKNVDLSQDDIKSVLDKPEHKKVKAVFAGVAKLLIKIADPNSNLHRKVGKDIPDELCDEIRDIMAESPFSFDPKNFTNSDLKKIIEGFCIIDPDPYANFNYNLVQRLIFWVMFNSELEYYDNIQAKLDKAVADNDKKLKKKLEEELKKIKEDKKRKPMEIQKAVNLIVADIFEIHELDAYQNSDVPKYKKLIVKVFGPMKIQPKKLETAEANKEILLKDMENWLKDEEEPNVGDPTD</sequence>
<evidence type="ECO:0000256" key="3">
    <source>
        <dbReference type="SAM" id="Phobius"/>
    </source>
</evidence>
<proteinExistence type="predicted"/>